<keyword evidence="2" id="KW-0134">Cell wall</keyword>
<accession>A0A5C8V0R4</accession>
<feature type="signal peptide" evidence="6">
    <location>
        <begin position="1"/>
        <end position="21"/>
    </location>
</feature>
<dbReference type="PANTHER" id="PTHR31018:SF3">
    <property type="entry name" value="RECEPTOR PROTEIN-TYROSINE KINASE"/>
    <property type="match status" value="1"/>
</dbReference>
<dbReference type="CDD" id="cd00063">
    <property type="entry name" value="FN3"/>
    <property type="match status" value="1"/>
</dbReference>
<dbReference type="InterPro" id="IPR036941">
    <property type="entry name" value="Rcpt_L-dom_sf"/>
</dbReference>
<dbReference type="SUPFAM" id="SSF52058">
    <property type="entry name" value="L domain-like"/>
    <property type="match status" value="3"/>
</dbReference>
<dbReference type="EMBL" id="VRUR01000002">
    <property type="protein sequence ID" value="TXN35074.1"/>
    <property type="molecule type" value="Genomic_DNA"/>
</dbReference>
<dbReference type="PANTHER" id="PTHR31018">
    <property type="entry name" value="SPORULATION-SPECIFIC PROTEIN-RELATED"/>
    <property type="match status" value="1"/>
</dbReference>
<protein>
    <submittedName>
        <fullName evidence="8">Leucine-rich repeat protein</fullName>
    </submittedName>
</protein>
<dbReference type="RefSeq" id="WP_147743807.1">
    <property type="nucleotide sequence ID" value="NZ_VRUR01000002.1"/>
</dbReference>
<feature type="domain" description="Fibronectin type-III" evidence="7">
    <location>
        <begin position="33"/>
        <end position="133"/>
    </location>
</feature>
<evidence type="ECO:0000313" key="8">
    <source>
        <dbReference type="EMBL" id="TXN35074.1"/>
    </source>
</evidence>
<dbReference type="InterPro" id="IPR051648">
    <property type="entry name" value="CWI-Assembly_Regulator"/>
</dbReference>
<dbReference type="Gene3D" id="3.80.20.20">
    <property type="entry name" value="Receptor L-domain"/>
    <property type="match status" value="4"/>
</dbReference>
<evidence type="ECO:0000256" key="1">
    <source>
        <dbReference type="ARBA" id="ARBA00004191"/>
    </source>
</evidence>
<dbReference type="InterPro" id="IPR013783">
    <property type="entry name" value="Ig-like_fold"/>
</dbReference>
<keyword evidence="3" id="KW-0964">Secreted</keyword>
<evidence type="ECO:0000256" key="5">
    <source>
        <dbReference type="ARBA" id="ARBA00023180"/>
    </source>
</evidence>
<evidence type="ECO:0000256" key="4">
    <source>
        <dbReference type="ARBA" id="ARBA00022729"/>
    </source>
</evidence>
<dbReference type="Proteomes" id="UP000321456">
    <property type="component" value="Unassembled WGS sequence"/>
</dbReference>
<dbReference type="Pfam" id="PF01030">
    <property type="entry name" value="Recep_L_domain"/>
    <property type="match status" value="1"/>
</dbReference>
<comment type="caution">
    <text evidence="8">The sequence shown here is derived from an EMBL/GenBank/DDBJ whole genome shotgun (WGS) entry which is preliminary data.</text>
</comment>
<evidence type="ECO:0000256" key="3">
    <source>
        <dbReference type="ARBA" id="ARBA00022525"/>
    </source>
</evidence>
<dbReference type="PROSITE" id="PS50853">
    <property type="entry name" value="FN3"/>
    <property type="match status" value="1"/>
</dbReference>
<comment type="subcellular location">
    <subcellularLocation>
        <location evidence="1">Secreted</location>
        <location evidence="1">Cell wall</location>
    </subcellularLocation>
</comment>
<gene>
    <name evidence="8" type="ORF">FVB32_10800</name>
</gene>
<dbReference type="PROSITE" id="PS51257">
    <property type="entry name" value="PROKAR_LIPOPROTEIN"/>
    <property type="match status" value="1"/>
</dbReference>
<evidence type="ECO:0000256" key="2">
    <source>
        <dbReference type="ARBA" id="ARBA00022512"/>
    </source>
</evidence>
<proteinExistence type="predicted"/>
<organism evidence="8 9">
    <name type="scientific">Flagellimonas hymeniacidonis</name>
    <dbReference type="NCBI Taxonomy" id="2603628"/>
    <lineage>
        <taxon>Bacteria</taxon>
        <taxon>Pseudomonadati</taxon>
        <taxon>Bacteroidota</taxon>
        <taxon>Flavobacteriia</taxon>
        <taxon>Flavobacteriales</taxon>
        <taxon>Flavobacteriaceae</taxon>
        <taxon>Flagellimonas</taxon>
    </lineage>
</organism>
<evidence type="ECO:0000313" key="9">
    <source>
        <dbReference type="Proteomes" id="UP000321456"/>
    </source>
</evidence>
<dbReference type="Pfam" id="PF13306">
    <property type="entry name" value="LRR_5"/>
    <property type="match status" value="1"/>
</dbReference>
<dbReference type="InterPro" id="IPR000494">
    <property type="entry name" value="Rcpt_L-dom"/>
</dbReference>
<sequence length="558" mass="60468">MFRQPSIIFLFLIFFSCSSDSSSPNEMVEIDLPSVNTDAARNITTNSAEVDGTITSDGGGQVTARGFVWDTGSGPMLDDSKTTNGTGEGTFNVTMSDLEENTKYFVRAYATNAEGTTYGNEITFTTLKNTPKTFNGDVYLGSQEDVESFGSQGYSEITGILTIGSNVFCCSNISDLNFLSDLESIGSDLLIRYNDVLKNIDGLNGLVGIGGRLIIRNNSDLENIQGLSNLVFLGGGIYLRDNNSLASISGISSFQEINGDLEIHRNDNLKNLDALENLRVIKGILQLWGGQIEDISGLNNLETIGGDFWITQMDKLNEIIGFDNLISIEGTLYISSNTNLEKVQGFSNLSYLGGVYLDGGGTLSELIGFESLNSIEGDFYDSGYPNLVDLQAFENLSEVIGNLRFRRTSYTNVDFLSNLVHVGGNLEFHENYGLPTIILENLQTVMGSLTISGGSNEFNLDSSWGLTHIGEGLIINDANSSNIVNGIPGAIGLTNLKAFENLIEVNGDVVISKNENLEDFCDLQPLLSNGFSGTINIFENAYNPTKQDVIDGDCNFIP</sequence>
<dbReference type="InterPro" id="IPR003961">
    <property type="entry name" value="FN3_dom"/>
</dbReference>
<dbReference type="Gene3D" id="2.60.40.10">
    <property type="entry name" value="Immunoglobulins"/>
    <property type="match status" value="1"/>
</dbReference>
<keyword evidence="5" id="KW-0325">Glycoprotein</keyword>
<feature type="chain" id="PRO_5022701752" evidence="6">
    <location>
        <begin position="22"/>
        <end position="558"/>
    </location>
</feature>
<evidence type="ECO:0000259" key="7">
    <source>
        <dbReference type="PROSITE" id="PS50853"/>
    </source>
</evidence>
<dbReference type="SUPFAM" id="SSF49265">
    <property type="entry name" value="Fibronectin type III"/>
    <property type="match status" value="1"/>
</dbReference>
<dbReference type="AlphaFoldDB" id="A0A5C8V0R4"/>
<keyword evidence="4 6" id="KW-0732">Signal</keyword>
<name>A0A5C8V0R4_9FLAO</name>
<evidence type="ECO:0000256" key="6">
    <source>
        <dbReference type="SAM" id="SignalP"/>
    </source>
</evidence>
<dbReference type="GO" id="GO:0030313">
    <property type="term" value="C:cell envelope"/>
    <property type="evidence" value="ECO:0007669"/>
    <property type="project" value="UniProtKB-SubCell"/>
</dbReference>
<keyword evidence="9" id="KW-1185">Reference proteome</keyword>
<reference evidence="8 9" key="1">
    <citation type="submission" date="2019-08" db="EMBL/GenBank/DDBJ databases">
        <title>Professor.</title>
        <authorList>
            <person name="Park J.S."/>
        </authorList>
    </citation>
    <scope>NUCLEOTIDE SEQUENCE [LARGE SCALE GENOMIC DNA]</scope>
    <source>
        <strain evidence="8 9">176CP5-101</strain>
    </source>
</reference>
<dbReference type="InterPro" id="IPR036116">
    <property type="entry name" value="FN3_sf"/>
</dbReference>
<dbReference type="InterPro" id="IPR026906">
    <property type="entry name" value="LRR_5"/>
</dbReference>